<feature type="signal peptide" evidence="1">
    <location>
        <begin position="1"/>
        <end position="26"/>
    </location>
</feature>
<dbReference type="Proteomes" id="UP000492821">
    <property type="component" value="Unassembled WGS sequence"/>
</dbReference>
<reference evidence="3" key="2">
    <citation type="submission" date="2020-10" db="UniProtKB">
        <authorList>
            <consortium name="WormBaseParasite"/>
        </authorList>
    </citation>
    <scope>IDENTIFICATION</scope>
</reference>
<evidence type="ECO:0000313" key="3">
    <source>
        <dbReference type="WBParaSite" id="Pan_g2737.t1"/>
    </source>
</evidence>
<dbReference type="WBParaSite" id="Pan_g2737.t1">
    <property type="protein sequence ID" value="Pan_g2737.t1"/>
    <property type="gene ID" value="Pan_g2737"/>
</dbReference>
<dbReference type="AlphaFoldDB" id="A0A7E4VTW6"/>
<keyword evidence="2" id="KW-1185">Reference proteome</keyword>
<protein>
    <submittedName>
        <fullName evidence="3">Uncharacterized protein</fullName>
    </submittedName>
</protein>
<evidence type="ECO:0000313" key="2">
    <source>
        <dbReference type="Proteomes" id="UP000492821"/>
    </source>
</evidence>
<evidence type="ECO:0000256" key="1">
    <source>
        <dbReference type="SAM" id="SignalP"/>
    </source>
</evidence>
<sequence length="116" mass="12516">MIACFRTSWIVFSCAIVAVLLPYSIGIICCLDKSCEETEICKPENPICVAIGGNHSCGIINKGELSDFPNNCDEFDNCLCKQHFCNSELELGAANPMTLGVDFLFAAAVIAGMMLL</sequence>
<proteinExistence type="predicted"/>
<organism evidence="2 3">
    <name type="scientific">Panagrellus redivivus</name>
    <name type="common">Microworm</name>
    <dbReference type="NCBI Taxonomy" id="6233"/>
    <lineage>
        <taxon>Eukaryota</taxon>
        <taxon>Metazoa</taxon>
        <taxon>Ecdysozoa</taxon>
        <taxon>Nematoda</taxon>
        <taxon>Chromadorea</taxon>
        <taxon>Rhabditida</taxon>
        <taxon>Tylenchina</taxon>
        <taxon>Panagrolaimomorpha</taxon>
        <taxon>Panagrolaimoidea</taxon>
        <taxon>Panagrolaimidae</taxon>
        <taxon>Panagrellus</taxon>
    </lineage>
</organism>
<reference evidence="2" key="1">
    <citation type="journal article" date="2013" name="Genetics">
        <title>The draft genome and transcriptome of Panagrellus redivivus are shaped by the harsh demands of a free-living lifestyle.</title>
        <authorList>
            <person name="Srinivasan J."/>
            <person name="Dillman A.R."/>
            <person name="Macchietto M.G."/>
            <person name="Heikkinen L."/>
            <person name="Lakso M."/>
            <person name="Fracchia K.M."/>
            <person name="Antoshechkin I."/>
            <person name="Mortazavi A."/>
            <person name="Wong G."/>
            <person name="Sternberg P.W."/>
        </authorList>
    </citation>
    <scope>NUCLEOTIDE SEQUENCE [LARGE SCALE GENOMIC DNA]</scope>
    <source>
        <strain evidence="2">MT8872</strain>
    </source>
</reference>
<name>A0A7E4VTW6_PANRE</name>
<keyword evidence="1" id="KW-0732">Signal</keyword>
<accession>A0A7E4VTW6</accession>
<feature type="chain" id="PRO_5028931986" evidence="1">
    <location>
        <begin position="27"/>
        <end position="116"/>
    </location>
</feature>